<dbReference type="RefSeq" id="WP_415866283.1">
    <property type="nucleotide sequence ID" value="NZ_CP134537.1"/>
</dbReference>
<gene>
    <name evidence="2" type="ORF">RHP51_04235</name>
</gene>
<keyword evidence="1" id="KW-0732">Signal</keyword>
<evidence type="ECO:0000313" key="3">
    <source>
        <dbReference type="Proteomes" id="UP001302806"/>
    </source>
</evidence>
<dbReference type="EMBL" id="CP134537">
    <property type="protein sequence ID" value="WNH09922.1"/>
    <property type="molecule type" value="Genomic_DNA"/>
</dbReference>
<accession>A0ABY9XVU3</accession>
<proteinExistence type="predicted"/>
<feature type="signal peptide" evidence="1">
    <location>
        <begin position="1"/>
        <end position="23"/>
    </location>
</feature>
<organism evidence="2 3">
    <name type="scientific">Thalassobellus suaedae</name>
    <dbReference type="NCBI Taxonomy" id="3074124"/>
    <lineage>
        <taxon>Bacteria</taxon>
        <taxon>Pseudomonadati</taxon>
        <taxon>Bacteroidota</taxon>
        <taxon>Flavobacteriia</taxon>
        <taxon>Flavobacteriales</taxon>
        <taxon>Flavobacteriaceae</taxon>
        <taxon>Thalassobellus</taxon>
    </lineage>
</organism>
<evidence type="ECO:0000256" key="1">
    <source>
        <dbReference type="SAM" id="SignalP"/>
    </source>
</evidence>
<sequence>MKTFYYTLLISLTLLSFASCNTARVACTEVDKFQSRAGILNVPNFTQGDIFMIDTLAKRGDYLMHIDILDNELSISPKIDSTEILTNTSFSIAFEGAIEKASQSVKVDASNKIKNNTTFFMTNHFRKNIKTPSTKINDNQVVKELSTISLSNSNIVFGMVTGIVYADDFEFRVKKSIQAGGKSNVIKSGKFKINVNYECEGSVVVDAKNGGIFFKVTVFEYDKSKNKLIARTGFDLSKYELVGAK</sequence>
<protein>
    <recommendedName>
        <fullName evidence="4">Lipoprotein</fullName>
    </recommendedName>
</protein>
<dbReference type="Proteomes" id="UP001302806">
    <property type="component" value="Chromosome"/>
</dbReference>
<name>A0ABY9XVU3_9FLAO</name>
<reference evidence="2 3" key="1">
    <citation type="submission" date="2023-09" db="EMBL/GenBank/DDBJ databases">
        <title>Thalassobella suaedae gen. nov., sp. nov., a marine bacterium of the family Flavobacteriaceae isolated from a halophyte Suaeda japonica.</title>
        <authorList>
            <person name="Lee S.Y."/>
            <person name="Hwang C.Y."/>
        </authorList>
    </citation>
    <scope>NUCLEOTIDE SEQUENCE [LARGE SCALE GENOMIC DNA]</scope>
    <source>
        <strain evidence="2 3">HL-DH14</strain>
    </source>
</reference>
<evidence type="ECO:0008006" key="4">
    <source>
        <dbReference type="Google" id="ProtNLM"/>
    </source>
</evidence>
<evidence type="ECO:0000313" key="2">
    <source>
        <dbReference type="EMBL" id="WNH09922.1"/>
    </source>
</evidence>
<dbReference type="PROSITE" id="PS51257">
    <property type="entry name" value="PROKAR_LIPOPROTEIN"/>
    <property type="match status" value="1"/>
</dbReference>
<feature type="chain" id="PRO_5045072943" description="Lipoprotein" evidence="1">
    <location>
        <begin position="24"/>
        <end position="245"/>
    </location>
</feature>